<dbReference type="AlphaFoldDB" id="A0A371IGY6"/>
<evidence type="ECO:0000313" key="1">
    <source>
        <dbReference type="EMBL" id="RDY14280.1"/>
    </source>
</evidence>
<dbReference type="OrthoDB" id="10388413at2759"/>
<evidence type="ECO:0000313" key="2">
    <source>
        <dbReference type="Proteomes" id="UP000257109"/>
    </source>
</evidence>
<keyword evidence="2" id="KW-1185">Reference proteome</keyword>
<dbReference type="Proteomes" id="UP000257109">
    <property type="component" value="Unassembled WGS sequence"/>
</dbReference>
<reference evidence="1" key="1">
    <citation type="submission" date="2018-05" db="EMBL/GenBank/DDBJ databases">
        <title>Draft genome of Mucuna pruriens seed.</title>
        <authorList>
            <person name="Nnadi N.E."/>
            <person name="Vos R."/>
            <person name="Hasami M.H."/>
            <person name="Devisetty U.K."/>
            <person name="Aguiy J.C."/>
        </authorList>
    </citation>
    <scope>NUCLEOTIDE SEQUENCE [LARGE SCALE GENOMIC DNA]</scope>
    <source>
        <strain evidence="1">JCA_2017</strain>
    </source>
</reference>
<dbReference type="EMBL" id="QJKJ01000100">
    <property type="protein sequence ID" value="RDY14280.1"/>
    <property type="molecule type" value="Genomic_DNA"/>
</dbReference>
<feature type="non-terminal residue" evidence="1">
    <location>
        <position position="1"/>
    </location>
</feature>
<sequence>RGGNNRTHIREESTPFINKQGPPRPFLIDGAILTRQLESGEVQTHVIRIRLRTRRASSYPDYSSFTGFYLSFTGLFVPSYMTLGQSSLDSSSVLAWTGLRWALFGKPGKGGISGPGLKMDLNANIGLTFTPIEWGNEQKHI</sequence>
<proteinExistence type="predicted"/>
<organism evidence="1 2">
    <name type="scientific">Mucuna pruriens</name>
    <name type="common">Velvet bean</name>
    <name type="synonym">Dolichos pruriens</name>
    <dbReference type="NCBI Taxonomy" id="157652"/>
    <lineage>
        <taxon>Eukaryota</taxon>
        <taxon>Viridiplantae</taxon>
        <taxon>Streptophyta</taxon>
        <taxon>Embryophyta</taxon>
        <taxon>Tracheophyta</taxon>
        <taxon>Spermatophyta</taxon>
        <taxon>Magnoliopsida</taxon>
        <taxon>eudicotyledons</taxon>
        <taxon>Gunneridae</taxon>
        <taxon>Pentapetalae</taxon>
        <taxon>rosids</taxon>
        <taxon>fabids</taxon>
        <taxon>Fabales</taxon>
        <taxon>Fabaceae</taxon>
        <taxon>Papilionoideae</taxon>
        <taxon>50 kb inversion clade</taxon>
        <taxon>NPAAA clade</taxon>
        <taxon>indigoferoid/millettioid clade</taxon>
        <taxon>Phaseoleae</taxon>
        <taxon>Mucuna</taxon>
    </lineage>
</organism>
<name>A0A371IGY6_MUCPR</name>
<comment type="caution">
    <text evidence="1">The sequence shown here is derived from an EMBL/GenBank/DDBJ whole genome shotgun (WGS) entry which is preliminary data.</text>
</comment>
<feature type="non-terminal residue" evidence="1">
    <location>
        <position position="141"/>
    </location>
</feature>
<gene>
    <name evidence="1" type="ORF">CR513_00697</name>
</gene>
<accession>A0A371IGY6</accession>
<protein>
    <submittedName>
        <fullName evidence="1">Uncharacterized protein</fullName>
    </submittedName>
</protein>